<dbReference type="InterPro" id="IPR040442">
    <property type="entry name" value="Pyrv_kinase-like_dom_sf"/>
</dbReference>
<keyword evidence="5 6" id="KW-0808">Transferase</keyword>
<evidence type="ECO:0000256" key="3">
    <source>
        <dbReference type="ARBA" id="ARBA00012618"/>
    </source>
</evidence>
<dbReference type="PANTHER" id="PTHR20881:SF0">
    <property type="entry name" value="3-METHYL-2-OXOBUTANOATE HYDROXYMETHYLTRANSFERASE"/>
    <property type="match status" value="1"/>
</dbReference>
<reference evidence="6 7" key="1">
    <citation type="submission" date="2020-03" db="EMBL/GenBank/DDBJ databases">
        <title>Metabolic flexibility allows generalist bacteria to become dominant in a frequently disturbed ecosystem.</title>
        <authorList>
            <person name="Chen Y.-J."/>
            <person name="Leung P.M."/>
            <person name="Bay S.K."/>
            <person name="Hugenholtz P."/>
            <person name="Kessler A.J."/>
            <person name="Shelley G."/>
            <person name="Waite D.W."/>
            <person name="Cook P.L."/>
            <person name="Greening C."/>
        </authorList>
    </citation>
    <scope>NUCLEOTIDE SEQUENCE [LARGE SCALE GENOMIC DNA]</scope>
    <source>
        <strain evidence="6">SS_bin_28</strain>
    </source>
</reference>
<comment type="similarity">
    <text evidence="1">Belongs to the PanB family.</text>
</comment>
<organism evidence="6 7">
    <name type="scientific">Eiseniibacteriota bacterium</name>
    <dbReference type="NCBI Taxonomy" id="2212470"/>
    <lineage>
        <taxon>Bacteria</taxon>
        <taxon>Candidatus Eiseniibacteriota</taxon>
    </lineage>
</organism>
<name>A0A7Y2EAN5_UNCEI</name>
<dbReference type="GO" id="GO:0032259">
    <property type="term" value="P:methylation"/>
    <property type="evidence" value="ECO:0007669"/>
    <property type="project" value="UniProtKB-KW"/>
</dbReference>
<evidence type="ECO:0000256" key="5">
    <source>
        <dbReference type="ARBA" id="ARBA00022679"/>
    </source>
</evidence>
<evidence type="ECO:0000256" key="2">
    <source>
        <dbReference type="ARBA" id="ARBA00011424"/>
    </source>
</evidence>
<keyword evidence="6" id="KW-0489">Methyltransferase</keyword>
<evidence type="ECO:0000313" key="6">
    <source>
        <dbReference type="EMBL" id="NNF08328.1"/>
    </source>
</evidence>
<comment type="subunit">
    <text evidence="2">Homodecamer; pentamer of dimers.</text>
</comment>
<dbReference type="InterPro" id="IPR015813">
    <property type="entry name" value="Pyrv/PenolPyrv_kinase-like_dom"/>
</dbReference>
<accession>A0A7Y2EAN5</accession>
<dbReference type="InterPro" id="IPR003700">
    <property type="entry name" value="Pantoate_hydroxy_MeTrfase"/>
</dbReference>
<protein>
    <recommendedName>
        <fullName evidence="3">3-methyl-2-oxobutanoate hydroxymethyltransferase</fullName>
        <ecNumber evidence="3">2.1.2.11</ecNumber>
    </recommendedName>
</protein>
<dbReference type="GO" id="GO:0015940">
    <property type="term" value="P:pantothenate biosynthetic process"/>
    <property type="evidence" value="ECO:0007669"/>
    <property type="project" value="UniProtKB-KW"/>
</dbReference>
<proteinExistence type="inferred from homology"/>
<dbReference type="GO" id="GO:0003864">
    <property type="term" value="F:3-methyl-2-oxobutanoate hydroxymethyltransferase activity"/>
    <property type="evidence" value="ECO:0007669"/>
    <property type="project" value="UniProtKB-EC"/>
</dbReference>
<dbReference type="SUPFAM" id="SSF51621">
    <property type="entry name" value="Phosphoenolpyruvate/pyruvate domain"/>
    <property type="match status" value="1"/>
</dbReference>
<keyword evidence="4" id="KW-0566">Pantothenate biosynthesis</keyword>
<evidence type="ECO:0000256" key="4">
    <source>
        <dbReference type="ARBA" id="ARBA00022655"/>
    </source>
</evidence>
<dbReference type="EC" id="2.1.2.11" evidence="3"/>
<comment type="caution">
    <text evidence="6">The sequence shown here is derived from an EMBL/GenBank/DDBJ whole genome shotgun (WGS) entry which is preliminary data.</text>
</comment>
<sequence length="169" mass="18102">MRNAGRLIQEGRVDGVKLEGGEVRVPHIEALIDAEIPVMGHLGLTPQSVLEFGGYKIQGRSPSAVTALTDDARRLEDAGCFAIVLEGMPEIASQAITEMVSVPTIGIGAGTTCDGQILVTPDLLGMTERVPKFVRKYADIRKVTSDAVKAYVGDVRSGNFPNDSETYQE</sequence>
<dbReference type="Gene3D" id="3.20.20.60">
    <property type="entry name" value="Phosphoenolpyruvate-binding domains"/>
    <property type="match status" value="1"/>
</dbReference>
<dbReference type="AlphaFoldDB" id="A0A7Y2EAN5"/>
<dbReference type="Proteomes" id="UP000547674">
    <property type="component" value="Unassembled WGS sequence"/>
</dbReference>
<evidence type="ECO:0000256" key="1">
    <source>
        <dbReference type="ARBA" id="ARBA00008676"/>
    </source>
</evidence>
<evidence type="ECO:0000313" key="7">
    <source>
        <dbReference type="Proteomes" id="UP000547674"/>
    </source>
</evidence>
<gene>
    <name evidence="6" type="ORF">HKN21_16315</name>
</gene>
<dbReference type="GO" id="GO:0000287">
    <property type="term" value="F:magnesium ion binding"/>
    <property type="evidence" value="ECO:0007669"/>
    <property type="project" value="TreeGrafter"/>
</dbReference>
<dbReference type="GO" id="GO:0008168">
    <property type="term" value="F:methyltransferase activity"/>
    <property type="evidence" value="ECO:0007669"/>
    <property type="project" value="UniProtKB-KW"/>
</dbReference>
<dbReference type="PANTHER" id="PTHR20881">
    <property type="entry name" value="3-METHYL-2-OXOBUTANOATE HYDROXYMETHYLTRANSFERASE"/>
    <property type="match status" value="1"/>
</dbReference>
<dbReference type="Pfam" id="PF02548">
    <property type="entry name" value="Pantoate_transf"/>
    <property type="match status" value="1"/>
</dbReference>
<dbReference type="EMBL" id="JABDJR010000654">
    <property type="protein sequence ID" value="NNF08328.1"/>
    <property type="molecule type" value="Genomic_DNA"/>
</dbReference>